<dbReference type="STRING" id="1117943.SFHH103_02328"/>
<organism evidence="1 2">
    <name type="scientific">Sinorhizobium fredii (strain HH103)</name>
    <dbReference type="NCBI Taxonomy" id="1117943"/>
    <lineage>
        <taxon>Bacteria</taxon>
        <taxon>Pseudomonadati</taxon>
        <taxon>Pseudomonadota</taxon>
        <taxon>Alphaproteobacteria</taxon>
        <taxon>Hyphomicrobiales</taxon>
        <taxon>Rhizobiaceae</taxon>
        <taxon>Sinorhizobium/Ensifer group</taxon>
        <taxon>Sinorhizobium</taxon>
    </lineage>
</organism>
<evidence type="ECO:0000313" key="1">
    <source>
        <dbReference type="EMBL" id="CCE96823.1"/>
    </source>
</evidence>
<reference evidence="1 2" key="1">
    <citation type="journal article" date="2012" name="J. Bacteriol.">
        <title>Genome sequence of the soybean symbiont Sinorhizobium fredii HH103.</title>
        <authorList>
            <person name="Weidner S."/>
            <person name="Becker A."/>
            <person name="Bonilla I."/>
            <person name="Jaenicke S."/>
            <person name="Lloret J."/>
            <person name="Margaret I."/>
            <person name="Puhler A."/>
            <person name="Ruiz-Sainz J.E."/>
            <person name="Schneiker-Bekel S."/>
            <person name="Szczepanowski R."/>
            <person name="Vinardell J.M."/>
            <person name="Zehner S."/>
            <person name="Gottfert M."/>
        </authorList>
    </citation>
    <scope>NUCLEOTIDE SEQUENCE [LARGE SCALE GENOMIC DNA]</scope>
    <source>
        <strain evidence="1 2">HH103</strain>
    </source>
</reference>
<protein>
    <submittedName>
        <fullName evidence="1">Uncharacterized protein</fullName>
    </submittedName>
</protein>
<dbReference type="KEGG" id="sfh:SFHH103_02328"/>
<accession>G9A993</accession>
<dbReference type="Proteomes" id="UP000007735">
    <property type="component" value="Chromosome"/>
</dbReference>
<dbReference type="HOGENOM" id="CLU_3375561_0_0_5"/>
<name>G9A993_SINF1</name>
<dbReference type="AlphaFoldDB" id="G9A993"/>
<proteinExistence type="predicted"/>
<dbReference type="EMBL" id="HE616890">
    <property type="protein sequence ID" value="CCE96823.1"/>
    <property type="molecule type" value="Genomic_DNA"/>
</dbReference>
<sequence length="34" mass="3465">MSPGVPDHSILLANAALEFGPNAREGKNNASGND</sequence>
<evidence type="ECO:0000313" key="2">
    <source>
        <dbReference type="Proteomes" id="UP000007735"/>
    </source>
</evidence>
<gene>
    <name evidence="1" type="ordered locus">SFHH103_02328</name>
</gene>